<gene>
    <name evidence="1" type="ORF">OCV61_09380</name>
</gene>
<dbReference type="Pfam" id="PF06245">
    <property type="entry name" value="DUF1015"/>
    <property type="match status" value="1"/>
</dbReference>
<accession>A0ABT2TTQ1</accession>
<evidence type="ECO:0000313" key="2">
    <source>
        <dbReference type="Proteomes" id="UP001652409"/>
    </source>
</evidence>
<reference evidence="1 2" key="1">
    <citation type="journal article" date="2021" name="ISME Commun">
        <title>Automated analysis of genomic sequences facilitates high-throughput and comprehensive description of bacteria.</title>
        <authorList>
            <person name="Hitch T.C.A."/>
        </authorList>
    </citation>
    <scope>NUCLEOTIDE SEQUENCE [LARGE SCALE GENOMIC DNA]</scope>
    <source>
        <strain evidence="1 2">Sanger_23</strain>
    </source>
</reference>
<comment type="caution">
    <text evidence="1">The sequence shown here is derived from an EMBL/GenBank/DDBJ whole genome shotgun (WGS) entry which is preliminary data.</text>
</comment>
<dbReference type="InterPro" id="IPR008323">
    <property type="entry name" value="UCP033563"/>
</dbReference>
<keyword evidence="2" id="KW-1185">Reference proteome</keyword>
<sequence>MAILRAFRALRPVPEKAAKVAALPYDVVNREEARAIGKANPDSFLHVDRAEMDLPPDVDLYDPSVYQKAKENLEKMEETGTMIQDPDPCYYIYELVRKGRTQTGIAGCASIDDYMNGVVKKHELTREDKELDRIRHVDVCDANTGPIYLACRYTQQLLSLMEQWKESHKAVYDFAAEDEVIHRVWVIDDEDTIRKISQEFGDIPAFYIADGHHRAASAVKVGQKRRQEHPDYTGEEEFNFFLSVVFPFDQLTILPYNRIVKDLNGLTEQAFLASLKFNFELVAMPGFPCKPVEKHCIGLYIGGQWFHLKAWPDVYEKKDIVGQLDVQILHDKVLAPVLGIKDERRDPRIRFVGGNRSLKQLGELAKEEGGIAFAMYPTSVEDLMQIADEGKLMPPKSTWFEPKLRSGIFIHKLKD</sequence>
<dbReference type="RefSeq" id="WP_158421584.1">
    <property type="nucleotide sequence ID" value="NZ_JAOQJL010000016.1"/>
</dbReference>
<dbReference type="PIRSF" id="PIRSF033563">
    <property type="entry name" value="UCP033563"/>
    <property type="match status" value="1"/>
</dbReference>
<organism evidence="1 2">
    <name type="scientific">Blautia ammoniilytica</name>
    <dbReference type="NCBI Taxonomy" id="2981782"/>
    <lineage>
        <taxon>Bacteria</taxon>
        <taxon>Bacillati</taxon>
        <taxon>Bacillota</taxon>
        <taxon>Clostridia</taxon>
        <taxon>Lachnospirales</taxon>
        <taxon>Lachnospiraceae</taxon>
        <taxon>Blautia</taxon>
    </lineage>
</organism>
<protein>
    <submittedName>
        <fullName evidence="1">DUF1015 family protein</fullName>
    </submittedName>
</protein>
<proteinExistence type="predicted"/>
<name>A0ABT2TTQ1_9FIRM</name>
<dbReference type="Proteomes" id="UP001652409">
    <property type="component" value="Unassembled WGS sequence"/>
</dbReference>
<dbReference type="PANTHER" id="PTHR36454">
    <property type="entry name" value="LMO2823 PROTEIN"/>
    <property type="match status" value="1"/>
</dbReference>
<dbReference type="EMBL" id="JAOQJL010000016">
    <property type="protein sequence ID" value="MCU6765621.1"/>
    <property type="molecule type" value="Genomic_DNA"/>
</dbReference>
<dbReference type="PANTHER" id="PTHR36454:SF1">
    <property type="entry name" value="DUF1015 DOMAIN-CONTAINING PROTEIN"/>
    <property type="match status" value="1"/>
</dbReference>
<evidence type="ECO:0000313" key="1">
    <source>
        <dbReference type="EMBL" id="MCU6765621.1"/>
    </source>
</evidence>